<sequence length="294" mass="33019">MFNQLKVNLPFIEVLQHMPKYDKFLKDLLSNKKKLEWISKVSLSEQCSAMVQNQLPEKLPDSGRFTIPCLLGSLPLNHALADLGASINLMPYSIYKKLDLGELQPTRMSISLADRSVKYPRGIMENLLVKVGKFVFPVDYIILEMEVDDKVPLILGRPFIRTAKAMINVFDGKLTLHVGDESITFYSMKPVKDVGEHSHSVFMLDAFIGEFGTLIQSRILGDILAQVEQIVYEAHVVEIVEDPGDPGRGLEVTSIENLILEPLPILFLEGIEAGSSPKSRPRRERNRALKDSST</sequence>
<keyword evidence="2" id="KW-1185">Reference proteome</keyword>
<dbReference type="Proteomes" id="UP001056120">
    <property type="component" value="Linkage Group LG04"/>
</dbReference>
<reference evidence="1 2" key="2">
    <citation type="journal article" date="2022" name="Mol. Ecol. Resour.">
        <title>The genomes of chicory, endive, great burdock and yacon provide insights into Asteraceae paleo-polyploidization history and plant inulin production.</title>
        <authorList>
            <person name="Fan W."/>
            <person name="Wang S."/>
            <person name="Wang H."/>
            <person name="Wang A."/>
            <person name="Jiang F."/>
            <person name="Liu H."/>
            <person name="Zhao H."/>
            <person name="Xu D."/>
            <person name="Zhang Y."/>
        </authorList>
    </citation>
    <scope>NUCLEOTIDE SEQUENCE [LARGE SCALE GENOMIC DNA]</scope>
    <source>
        <strain evidence="2">cv. Yunnan</strain>
        <tissue evidence="1">Leaves</tissue>
    </source>
</reference>
<dbReference type="EMBL" id="CM042021">
    <property type="protein sequence ID" value="KAI3819519.1"/>
    <property type="molecule type" value="Genomic_DNA"/>
</dbReference>
<protein>
    <submittedName>
        <fullName evidence="1">Uncharacterized protein</fullName>
    </submittedName>
</protein>
<evidence type="ECO:0000313" key="1">
    <source>
        <dbReference type="EMBL" id="KAI3819519.1"/>
    </source>
</evidence>
<proteinExistence type="predicted"/>
<reference evidence="2" key="1">
    <citation type="journal article" date="2022" name="Mol. Ecol. Resour.">
        <title>The genomes of chicory, endive, great burdock and yacon provide insights into Asteraceae palaeo-polyploidization history and plant inulin production.</title>
        <authorList>
            <person name="Fan W."/>
            <person name="Wang S."/>
            <person name="Wang H."/>
            <person name="Wang A."/>
            <person name="Jiang F."/>
            <person name="Liu H."/>
            <person name="Zhao H."/>
            <person name="Xu D."/>
            <person name="Zhang Y."/>
        </authorList>
    </citation>
    <scope>NUCLEOTIDE SEQUENCE [LARGE SCALE GENOMIC DNA]</scope>
    <source>
        <strain evidence="2">cv. Yunnan</strain>
    </source>
</reference>
<evidence type="ECO:0000313" key="2">
    <source>
        <dbReference type="Proteomes" id="UP001056120"/>
    </source>
</evidence>
<organism evidence="1 2">
    <name type="scientific">Smallanthus sonchifolius</name>
    <dbReference type="NCBI Taxonomy" id="185202"/>
    <lineage>
        <taxon>Eukaryota</taxon>
        <taxon>Viridiplantae</taxon>
        <taxon>Streptophyta</taxon>
        <taxon>Embryophyta</taxon>
        <taxon>Tracheophyta</taxon>
        <taxon>Spermatophyta</taxon>
        <taxon>Magnoliopsida</taxon>
        <taxon>eudicotyledons</taxon>
        <taxon>Gunneridae</taxon>
        <taxon>Pentapetalae</taxon>
        <taxon>asterids</taxon>
        <taxon>campanulids</taxon>
        <taxon>Asterales</taxon>
        <taxon>Asteraceae</taxon>
        <taxon>Asteroideae</taxon>
        <taxon>Heliantheae alliance</taxon>
        <taxon>Millerieae</taxon>
        <taxon>Smallanthus</taxon>
    </lineage>
</organism>
<name>A0ACB9JGB4_9ASTR</name>
<gene>
    <name evidence="1" type="ORF">L1987_13359</name>
</gene>
<accession>A0ACB9JGB4</accession>
<comment type="caution">
    <text evidence="1">The sequence shown here is derived from an EMBL/GenBank/DDBJ whole genome shotgun (WGS) entry which is preliminary data.</text>
</comment>